<keyword evidence="2" id="KW-1185">Reference proteome</keyword>
<reference evidence="1 2" key="1">
    <citation type="journal article" date="2016" name="Int. J. Syst. Evol. Microbiol.">
        <title>Peptococcus simiae sp. nov., isolated from rhesus macaque faeces and emended description of the genus Peptococcus.</title>
        <authorList>
            <person name="Shkoporov A.N."/>
            <person name="Efimov B.A."/>
            <person name="Kondova I."/>
            <person name="Ouwerling B."/>
            <person name="Chaplin A.V."/>
            <person name="Shcherbakova V.A."/>
            <person name="Langermans J.A.M."/>
        </authorList>
    </citation>
    <scope>NUCLEOTIDE SEQUENCE [LARGE SCALE GENOMIC DNA]</scope>
    <source>
        <strain evidence="1 2">M108</strain>
    </source>
</reference>
<name>A0ABW9GZI7_9FIRM</name>
<dbReference type="Proteomes" id="UP001631949">
    <property type="component" value="Unassembled WGS sequence"/>
</dbReference>
<protein>
    <submittedName>
        <fullName evidence="1">Uncharacterized protein</fullName>
    </submittedName>
</protein>
<evidence type="ECO:0000313" key="2">
    <source>
        <dbReference type="Proteomes" id="UP001631949"/>
    </source>
</evidence>
<evidence type="ECO:0000313" key="1">
    <source>
        <dbReference type="EMBL" id="MFM9413587.1"/>
    </source>
</evidence>
<comment type="caution">
    <text evidence="1">The sequence shown here is derived from an EMBL/GenBank/DDBJ whole genome shotgun (WGS) entry which is preliminary data.</text>
</comment>
<proteinExistence type="predicted"/>
<sequence>MTQALLLTNTRLDDLHYNSLATMGGDRLLKLPVTLRMPWKQVDKGPLSEETVTEINEWMASVGQANDYLVIEGPEEAIAPILEKARSLALIAMRPVWTPVPAFVPLIGEDGEADS</sequence>
<dbReference type="EMBL" id="JBJUVG010000004">
    <property type="protein sequence ID" value="MFM9413587.1"/>
    <property type="molecule type" value="Genomic_DNA"/>
</dbReference>
<dbReference type="RefSeq" id="WP_408977204.1">
    <property type="nucleotide sequence ID" value="NZ_JBJUVG010000004.1"/>
</dbReference>
<organism evidence="1 2">
    <name type="scientific">Peptococcus simiae</name>
    <dbReference type="NCBI Taxonomy" id="1643805"/>
    <lineage>
        <taxon>Bacteria</taxon>
        <taxon>Bacillati</taxon>
        <taxon>Bacillota</taxon>
        <taxon>Clostridia</taxon>
        <taxon>Eubacteriales</taxon>
        <taxon>Peptococcaceae</taxon>
        <taxon>Peptococcus</taxon>
    </lineage>
</organism>
<accession>A0ABW9GZI7</accession>
<gene>
    <name evidence="1" type="ORF">ACKQTC_04325</name>
</gene>